<dbReference type="InterPro" id="IPR007627">
    <property type="entry name" value="RNA_pol_sigma70_r2"/>
</dbReference>
<dbReference type="Gene3D" id="1.10.1740.10">
    <property type="match status" value="1"/>
</dbReference>
<dbReference type="AlphaFoldDB" id="A0A7G6YBN6"/>
<evidence type="ECO:0000256" key="1">
    <source>
        <dbReference type="ARBA" id="ARBA00010641"/>
    </source>
</evidence>
<reference evidence="10" key="1">
    <citation type="submission" date="2019-09" db="EMBL/GenBank/DDBJ databases">
        <title>Antimicrobial potential of Antarctic Bacteria.</title>
        <authorList>
            <person name="Benaud N."/>
            <person name="Edwards R.J."/>
            <person name="Ferrari B.C."/>
        </authorList>
    </citation>
    <scope>NUCLEOTIDE SEQUENCE [LARGE SCALE GENOMIC DNA]</scope>
    <source>
        <strain evidence="10">INR9</strain>
    </source>
</reference>
<dbReference type="GO" id="GO:0006352">
    <property type="term" value="P:DNA-templated transcription initiation"/>
    <property type="evidence" value="ECO:0007669"/>
    <property type="project" value="InterPro"/>
</dbReference>
<dbReference type="InterPro" id="IPR013249">
    <property type="entry name" value="RNA_pol_sigma70_r4_t2"/>
</dbReference>
<dbReference type="GO" id="GO:0016987">
    <property type="term" value="F:sigma factor activity"/>
    <property type="evidence" value="ECO:0007669"/>
    <property type="project" value="UniProtKB-KW"/>
</dbReference>
<evidence type="ECO:0000259" key="6">
    <source>
        <dbReference type="Pfam" id="PF04542"/>
    </source>
</evidence>
<dbReference type="InterPro" id="IPR037401">
    <property type="entry name" value="SnoaL-like"/>
</dbReference>
<keyword evidence="5" id="KW-0804">Transcription</keyword>
<comment type="subunit">
    <text evidence="2">Interacts transiently with the RNA polymerase catalytic core formed by RpoA, RpoB, RpoC and RpoZ (2 alpha, 1 beta, 1 beta' and 1 omega subunit) to form the RNA polymerase holoenzyme that can initiate transcription.</text>
</comment>
<dbReference type="GO" id="GO:0003677">
    <property type="term" value="F:DNA binding"/>
    <property type="evidence" value="ECO:0007669"/>
    <property type="project" value="InterPro"/>
</dbReference>
<feature type="domain" description="RNA polymerase sigma-70 region 2" evidence="6">
    <location>
        <begin position="20"/>
        <end position="87"/>
    </location>
</feature>
<dbReference type="PANTHER" id="PTHR43133">
    <property type="entry name" value="RNA POLYMERASE ECF-TYPE SIGMA FACTO"/>
    <property type="match status" value="1"/>
</dbReference>
<dbReference type="Gene3D" id="1.10.10.10">
    <property type="entry name" value="Winged helix-like DNA-binding domain superfamily/Winged helix DNA-binding domain"/>
    <property type="match status" value="1"/>
</dbReference>
<name>A0A7G6YBN6_9MICO</name>
<dbReference type="NCBIfam" id="TIGR02937">
    <property type="entry name" value="sigma70-ECF"/>
    <property type="match status" value="1"/>
</dbReference>
<organism evidence="9 10">
    <name type="scientific">Leifsonia shinshuensis</name>
    <dbReference type="NCBI Taxonomy" id="150026"/>
    <lineage>
        <taxon>Bacteria</taxon>
        <taxon>Bacillati</taxon>
        <taxon>Actinomycetota</taxon>
        <taxon>Actinomycetes</taxon>
        <taxon>Micrococcales</taxon>
        <taxon>Microbacteriaceae</taxon>
        <taxon>Leifsonia</taxon>
    </lineage>
</organism>
<dbReference type="EMBL" id="CP043641">
    <property type="protein sequence ID" value="QNE35901.1"/>
    <property type="molecule type" value="Genomic_DNA"/>
</dbReference>
<protein>
    <submittedName>
        <fullName evidence="9">Sigma-70 family RNA polymerase sigma factor</fullName>
    </submittedName>
</protein>
<dbReference type="InterPro" id="IPR014305">
    <property type="entry name" value="RNA_pol_sigma-G_actinobac"/>
</dbReference>
<dbReference type="Gene3D" id="3.10.450.50">
    <property type="match status" value="1"/>
</dbReference>
<feature type="domain" description="SnoaL-like" evidence="8">
    <location>
        <begin position="208"/>
        <end position="303"/>
    </location>
</feature>
<dbReference type="InterPro" id="IPR013324">
    <property type="entry name" value="RNA_pol_sigma_r3/r4-like"/>
</dbReference>
<dbReference type="Pfam" id="PF08281">
    <property type="entry name" value="Sigma70_r4_2"/>
    <property type="match status" value="1"/>
</dbReference>
<sequence>MDEDLLHDALDGDRAAFDALVEPHRHELHVHCYRMLGSVQDAEDAVQDTLLSGWLGLAGFEGRSSLRTWLYRIATNRCLNLLRAGRRRPQEVEPPIARPTALGEVSWLEPYPDSLLDNLPADVPGPEARYESREAVTLAFTRALQLLPPSQRAALILRDVLGYPASEAAALLDVTVDSVNGSLKRARAALAAAPPTTAPIDPDPELLERFVTAFTSGAVEDLVALMTDDVWVRMPPLPFEYHGPAAAAAFFGPMTGHRRTIERMVPTGANGQPAWGEYVRDPVSGGLHLVGVLVIGLAGGRVDEVTHFDPGAGAWLGLPRRLEA</sequence>
<dbReference type="InterPro" id="IPR032710">
    <property type="entry name" value="NTF2-like_dom_sf"/>
</dbReference>
<evidence type="ECO:0000313" key="10">
    <source>
        <dbReference type="Proteomes" id="UP000515511"/>
    </source>
</evidence>
<dbReference type="NCBIfam" id="TIGR02960">
    <property type="entry name" value="SigX5"/>
    <property type="match status" value="1"/>
</dbReference>
<evidence type="ECO:0000256" key="5">
    <source>
        <dbReference type="ARBA" id="ARBA00023163"/>
    </source>
</evidence>
<keyword evidence="3" id="KW-0805">Transcription regulation</keyword>
<evidence type="ECO:0000256" key="4">
    <source>
        <dbReference type="ARBA" id="ARBA00023082"/>
    </source>
</evidence>
<dbReference type="Pfam" id="PF04542">
    <property type="entry name" value="Sigma70_r2"/>
    <property type="match status" value="1"/>
</dbReference>
<dbReference type="RefSeq" id="WP_185275370.1">
    <property type="nucleotide sequence ID" value="NZ_CP043641.1"/>
</dbReference>
<evidence type="ECO:0000259" key="8">
    <source>
        <dbReference type="Pfam" id="PF12680"/>
    </source>
</evidence>
<evidence type="ECO:0000259" key="7">
    <source>
        <dbReference type="Pfam" id="PF08281"/>
    </source>
</evidence>
<evidence type="ECO:0000313" key="9">
    <source>
        <dbReference type="EMBL" id="QNE35901.1"/>
    </source>
</evidence>
<dbReference type="SUPFAM" id="SSF88659">
    <property type="entry name" value="Sigma3 and sigma4 domains of RNA polymerase sigma factors"/>
    <property type="match status" value="1"/>
</dbReference>
<dbReference type="InterPro" id="IPR014284">
    <property type="entry name" value="RNA_pol_sigma-70_dom"/>
</dbReference>
<gene>
    <name evidence="9" type="ORF">F1C12_12695</name>
</gene>
<evidence type="ECO:0000256" key="2">
    <source>
        <dbReference type="ARBA" id="ARBA00011344"/>
    </source>
</evidence>
<dbReference type="Pfam" id="PF12680">
    <property type="entry name" value="SnoaL_2"/>
    <property type="match status" value="1"/>
</dbReference>
<dbReference type="KEGG" id="lse:F1C12_12695"/>
<dbReference type="NCBIfam" id="NF006089">
    <property type="entry name" value="PRK08241.1"/>
    <property type="match status" value="1"/>
</dbReference>
<dbReference type="InterPro" id="IPR013325">
    <property type="entry name" value="RNA_pol_sigma_r2"/>
</dbReference>
<dbReference type="SUPFAM" id="SSF88946">
    <property type="entry name" value="Sigma2 domain of RNA polymerase sigma factors"/>
    <property type="match status" value="1"/>
</dbReference>
<accession>A0A7G6YBN6</accession>
<dbReference type="InterPro" id="IPR039425">
    <property type="entry name" value="RNA_pol_sigma-70-like"/>
</dbReference>
<dbReference type="PANTHER" id="PTHR43133:SF65">
    <property type="entry name" value="ECF RNA POLYMERASE SIGMA FACTOR SIGG"/>
    <property type="match status" value="1"/>
</dbReference>
<dbReference type="InterPro" id="IPR036388">
    <property type="entry name" value="WH-like_DNA-bd_sf"/>
</dbReference>
<evidence type="ECO:0000256" key="3">
    <source>
        <dbReference type="ARBA" id="ARBA00023015"/>
    </source>
</evidence>
<proteinExistence type="inferred from homology"/>
<feature type="domain" description="RNA polymerase sigma factor 70 region 4 type 2" evidence="7">
    <location>
        <begin position="139"/>
        <end position="190"/>
    </location>
</feature>
<dbReference type="Proteomes" id="UP000515511">
    <property type="component" value="Chromosome"/>
</dbReference>
<dbReference type="SUPFAM" id="SSF54427">
    <property type="entry name" value="NTF2-like"/>
    <property type="match status" value="1"/>
</dbReference>
<keyword evidence="4" id="KW-0731">Sigma factor</keyword>
<comment type="similarity">
    <text evidence="1">Belongs to the sigma-70 factor family. ECF subfamily.</text>
</comment>